<evidence type="ECO:0000313" key="2">
    <source>
        <dbReference type="Proteomes" id="UP000095746"/>
    </source>
</evidence>
<sequence length="47" mass="5552">MTPTYSFTRWWFSPVAPRKSATQSRLNRTSTARSRVAAMTTNRFWLK</sequence>
<evidence type="ECO:0000313" key="1">
    <source>
        <dbReference type="EMBL" id="CUP82324.1"/>
    </source>
</evidence>
<accession>A0A174RA85</accession>
<proteinExistence type="predicted"/>
<protein>
    <submittedName>
        <fullName evidence="1">Uncharacterized protein</fullName>
    </submittedName>
</protein>
<reference evidence="1 2" key="1">
    <citation type="submission" date="2015-09" db="EMBL/GenBank/DDBJ databases">
        <authorList>
            <consortium name="Pathogen Informatics"/>
        </authorList>
    </citation>
    <scope>NUCLEOTIDE SEQUENCE [LARGE SCALE GENOMIC DNA]</scope>
    <source>
        <strain evidence="1 2">2789STDY5608854</strain>
    </source>
</reference>
<dbReference type="AlphaFoldDB" id="A0A174RA85"/>
<organism evidence="1 2">
    <name type="scientific">Flavonifractor plautii</name>
    <name type="common">Fusobacterium plautii</name>
    <dbReference type="NCBI Taxonomy" id="292800"/>
    <lineage>
        <taxon>Bacteria</taxon>
        <taxon>Bacillati</taxon>
        <taxon>Bacillota</taxon>
        <taxon>Clostridia</taxon>
        <taxon>Eubacteriales</taxon>
        <taxon>Oscillospiraceae</taxon>
        <taxon>Flavonifractor</taxon>
    </lineage>
</organism>
<dbReference type="Proteomes" id="UP000095746">
    <property type="component" value="Unassembled WGS sequence"/>
</dbReference>
<gene>
    <name evidence="1" type="ORF">ERS852411_03638</name>
</gene>
<dbReference type="EMBL" id="CYZT01000514">
    <property type="protein sequence ID" value="CUP82324.1"/>
    <property type="molecule type" value="Genomic_DNA"/>
</dbReference>
<name>A0A174RA85_FLAPL</name>